<keyword evidence="8" id="KW-1185">Reference proteome</keyword>
<dbReference type="GO" id="GO:0000324">
    <property type="term" value="C:fungal-type vacuole"/>
    <property type="evidence" value="ECO:0007669"/>
    <property type="project" value="TreeGrafter"/>
</dbReference>
<evidence type="ECO:0000256" key="2">
    <source>
        <dbReference type="ARBA" id="ARBA00022645"/>
    </source>
</evidence>
<dbReference type="PRINTS" id="PR00724">
    <property type="entry name" value="CRBOXYPTASEC"/>
</dbReference>
<dbReference type="PANTHER" id="PTHR11802:SF64">
    <property type="entry name" value="CARBOXYPEPTIDASE"/>
    <property type="match status" value="1"/>
</dbReference>
<evidence type="ECO:0000256" key="1">
    <source>
        <dbReference type="ARBA" id="ARBA00009431"/>
    </source>
</evidence>
<accession>A0A6A6PFZ4</accession>
<evidence type="ECO:0000313" key="7">
    <source>
        <dbReference type="EMBL" id="KAF2478651.1"/>
    </source>
</evidence>
<dbReference type="OrthoDB" id="443318at2759"/>
<evidence type="ECO:0000256" key="4">
    <source>
        <dbReference type="ARBA" id="ARBA00022801"/>
    </source>
</evidence>
<dbReference type="InterPro" id="IPR029058">
    <property type="entry name" value="AB_hydrolase_fold"/>
</dbReference>
<reference evidence="7" key="1">
    <citation type="journal article" date="2020" name="Stud. Mycol.">
        <title>101 Dothideomycetes genomes: a test case for predicting lifestyles and emergence of pathogens.</title>
        <authorList>
            <person name="Haridas S."/>
            <person name="Albert R."/>
            <person name="Binder M."/>
            <person name="Bloem J."/>
            <person name="Labutti K."/>
            <person name="Salamov A."/>
            <person name="Andreopoulos B."/>
            <person name="Baker S."/>
            <person name="Barry K."/>
            <person name="Bills G."/>
            <person name="Bluhm B."/>
            <person name="Cannon C."/>
            <person name="Castanera R."/>
            <person name="Culley D."/>
            <person name="Daum C."/>
            <person name="Ezra D."/>
            <person name="Gonzalez J."/>
            <person name="Henrissat B."/>
            <person name="Kuo A."/>
            <person name="Liang C."/>
            <person name="Lipzen A."/>
            <person name="Lutzoni F."/>
            <person name="Magnuson J."/>
            <person name="Mondo S."/>
            <person name="Nolan M."/>
            <person name="Ohm R."/>
            <person name="Pangilinan J."/>
            <person name="Park H.-J."/>
            <person name="Ramirez L."/>
            <person name="Alfaro M."/>
            <person name="Sun H."/>
            <person name="Tritt A."/>
            <person name="Yoshinaga Y."/>
            <person name="Zwiers L.-H."/>
            <person name="Turgeon B."/>
            <person name="Goodwin S."/>
            <person name="Spatafora J."/>
            <person name="Crous P."/>
            <person name="Grigoriev I."/>
        </authorList>
    </citation>
    <scope>NUCLEOTIDE SEQUENCE</scope>
    <source>
        <strain evidence="7">CBS 113389</strain>
    </source>
</reference>
<comment type="similarity">
    <text evidence="1">Belongs to the peptidase S10 family.</text>
</comment>
<organism evidence="7 8">
    <name type="scientific">Neohortaea acidophila</name>
    <dbReference type="NCBI Taxonomy" id="245834"/>
    <lineage>
        <taxon>Eukaryota</taxon>
        <taxon>Fungi</taxon>
        <taxon>Dikarya</taxon>
        <taxon>Ascomycota</taxon>
        <taxon>Pezizomycotina</taxon>
        <taxon>Dothideomycetes</taxon>
        <taxon>Dothideomycetidae</taxon>
        <taxon>Mycosphaerellales</taxon>
        <taxon>Teratosphaeriaceae</taxon>
        <taxon>Neohortaea</taxon>
    </lineage>
</organism>
<name>A0A6A6PFZ4_9PEZI</name>
<keyword evidence="2" id="KW-0121">Carboxypeptidase</keyword>
<feature type="compositionally biased region" description="Low complexity" evidence="6">
    <location>
        <begin position="543"/>
        <end position="555"/>
    </location>
</feature>
<evidence type="ECO:0000256" key="6">
    <source>
        <dbReference type="SAM" id="MobiDB-lite"/>
    </source>
</evidence>
<dbReference type="AlphaFoldDB" id="A0A6A6PFZ4"/>
<evidence type="ECO:0000256" key="3">
    <source>
        <dbReference type="ARBA" id="ARBA00022670"/>
    </source>
</evidence>
<dbReference type="EMBL" id="MU001643">
    <property type="protein sequence ID" value="KAF2478651.1"/>
    <property type="molecule type" value="Genomic_DNA"/>
</dbReference>
<dbReference type="Pfam" id="PF00450">
    <property type="entry name" value="Peptidase_S10"/>
    <property type="match status" value="1"/>
</dbReference>
<dbReference type="SUPFAM" id="SSF53474">
    <property type="entry name" value="alpha/beta-Hydrolases"/>
    <property type="match status" value="1"/>
</dbReference>
<proteinExistence type="inferred from homology"/>
<gene>
    <name evidence="7" type="ORF">BDY17DRAFT_287479</name>
</gene>
<dbReference type="Gene3D" id="3.40.50.1820">
    <property type="entry name" value="alpha/beta hydrolase"/>
    <property type="match status" value="2"/>
</dbReference>
<dbReference type="GO" id="GO:0004185">
    <property type="term" value="F:serine-type carboxypeptidase activity"/>
    <property type="evidence" value="ECO:0007669"/>
    <property type="project" value="InterPro"/>
</dbReference>
<dbReference type="Gene3D" id="1.10.287.410">
    <property type="match status" value="1"/>
</dbReference>
<dbReference type="PANTHER" id="PTHR11802">
    <property type="entry name" value="SERINE PROTEASE FAMILY S10 SERINE CARBOXYPEPTIDASE"/>
    <property type="match status" value="1"/>
</dbReference>
<feature type="region of interest" description="Disordered" evidence="6">
    <location>
        <begin position="543"/>
        <end position="571"/>
    </location>
</feature>
<dbReference type="GeneID" id="54473139"/>
<protein>
    <submittedName>
        <fullName evidence="7">Alpha/Beta hydrolase protein</fullName>
    </submittedName>
</protein>
<dbReference type="RefSeq" id="XP_033585221.1">
    <property type="nucleotide sequence ID" value="XM_033732137.1"/>
</dbReference>
<dbReference type="InterPro" id="IPR001563">
    <property type="entry name" value="Peptidase_S10"/>
</dbReference>
<sequence>MLLLVPLFAALGLSQFVPAPTDLTNATGYMGVPVRYKQVPDGICELTPNVKSYSGYVDIAEDAHIFFYFFETRNGDPTTAPLSVWINGGPGSSSMLGLFDENGPCRINDNLEVVNNPYSWNNVSNMIYIDQPSTTGFSYSIPVPGYYSGIKQQYAASVQLPNNSSCPDYAEDTCGTYSQYLISSLTNSTDSSANNFWLVLQGFMGAFPQYSRGSFHFTTESYGGHYAPVYNEYFLNQNQLIKSGKLSGAHEINLKSVMIGNGWYDPLIQYAAYYNYSVSPGNPYDLVPFSKKIQEKMYNSMYGPGNCYDQTLECYNTGSDDVCSASDNFCAYEVEEVLDIYGKRNEYDIRELLADPFPPYFFQSYLNLPKVQKALGAFVNFSADSNLVSAAFGTTGDDDRTQNSPVDVKSLIDAGIYMAMYNGDADYNCNWLGNQVVADNCNASGWSNAGFENISTPDGVWHGQVKQSNNFAFARIFESGHEVPFYQPEVALALFERVINGMDIAKGTTNVTMGGNYTTTGPALSTYKEGNATVQYKKLPTNATYNTTTNEPNPTRKTKHRKRMARNLPIY</sequence>
<keyword evidence="3" id="KW-0645">Protease</keyword>
<dbReference type="GO" id="GO:0006508">
    <property type="term" value="P:proteolysis"/>
    <property type="evidence" value="ECO:0007669"/>
    <property type="project" value="UniProtKB-KW"/>
</dbReference>
<evidence type="ECO:0000313" key="8">
    <source>
        <dbReference type="Proteomes" id="UP000799767"/>
    </source>
</evidence>
<keyword evidence="4 7" id="KW-0378">Hydrolase</keyword>
<keyword evidence="5" id="KW-0325">Glycoprotein</keyword>
<dbReference type="Proteomes" id="UP000799767">
    <property type="component" value="Unassembled WGS sequence"/>
</dbReference>
<evidence type="ECO:0000256" key="5">
    <source>
        <dbReference type="ARBA" id="ARBA00023180"/>
    </source>
</evidence>
<feature type="compositionally biased region" description="Basic residues" evidence="6">
    <location>
        <begin position="556"/>
        <end position="565"/>
    </location>
</feature>